<sequence>MDYSVCKKVLDFQVNKDFHPTDETRVVLKVLGLIWVREWLIRNELIFVTECQDLELKEYREPAKNEILIYEHIWKHNQNLSSDSENFIHVPRIIGFGEAKEKKVLDVAEFNYRYMFLARIWCWKS</sequence>
<gene>
    <name evidence="1" type="ORF">Amon02_000081600</name>
</gene>
<organism evidence="1 2">
    <name type="scientific">Ambrosiozyma monospora</name>
    <name type="common">Yeast</name>
    <name type="synonym">Endomycopsis monosporus</name>
    <dbReference type="NCBI Taxonomy" id="43982"/>
    <lineage>
        <taxon>Eukaryota</taxon>
        <taxon>Fungi</taxon>
        <taxon>Dikarya</taxon>
        <taxon>Ascomycota</taxon>
        <taxon>Saccharomycotina</taxon>
        <taxon>Pichiomycetes</taxon>
        <taxon>Pichiales</taxon>
        <taxon>Pichiaceae</taxon>
        <taxon>Ambrosiozyma</taxon>
    </lineage>
</organism>
<dbReference type="Proteomes" id="UP001165064">
    <property type="component" value="Unassembled WGS sequence"/>
</dbReference>
<comment type="caution">
    <text evidence="1">The sequence shown here is derived from an EMBL/GenBank/DDBJ whole genome shotgun (WGS) entry which is preliminary data.</text>
</comment>
<accession>A0ACB5ST77</accession>
<proteinExistence type="predicted"/>
<dbReference type="EMBL" id="BSXS01000327">
    <property type="protein sequence ID" value="GME72021.1"/>
    <property type="molecule type" value="Genomic_DNA"/>
</dbReference>
<name>A0ACB5ST77_AMBMO</name>
<reference evidence="1" key="1">
    <citation type="submission" date="2023-04" db="EMBL/GenBank/DDBJ databases">
        <title>Ambrosiozyma monospora NBRC 10751.</title>
        <authorList>
            <person name="Ichikawa N."/>
            <person name="Sato H."/>
            <person name="Tonouchi N."/>
        </authorList>
    </citation>
    <scope>NUCLEOTIDE SEQUENCE</scope>
    <source>
        <strain evidence="1">NBRC 10751</strain>
    </source>
</reference>
<keyword evidence="2" id="KW-1185">Reference proteome</keyword>
<evidence type="ECO:0000313" key="1">
    <source>
        <dbReference type="EMBL" id="GME72021.1"/>
    </source>
</evidence>
<evidence type="ECO:0000313" key="2">
    <source>
        <dbReference type="Proteomes" id="UP001165064"/>
    </source>
</evidence>
<protein>
    <submittedName>
        <fullName evidence="1">Unnamed protein product</fullName>
    </submittedName>
</protein>